<comment type="caution">
    <text evidence="1">The sequence shown here is derived from an EMBL/GenBank/DDBJ whole genome shotgun (WGS) entry which is preliminary data.</text>
</comment>
<evidence type="ECO:0000313" key="2">
    <source>
        <dbReference type="Proteomes" id="UP000605361"/>
    </source>
</evidence>
<keyword evidence="2" id="KW-1185">Reference proteome</keyword>
<dbReference type="Pfam" id="PF13618">
    <property type="entry name" value="Gluconate_2-dh3"/>
    <property type="match status" value="1"/>
</dbReference>
<dbReference type="InterPro" id="IPR027056">
    <property type="entry name" value="Gluconate_2DH_su3"/>
</dbReference>
<evidence type="ECO:0000313" key="1">
    <source>
        <dbReference type="EMBL" id="MBF8185280.1"/>
    </source>
</evidence>
<reference evidence="1" key="1">
    <citation type="submission" date="2020-11" db="EMBL/GenBank/DDBJ databases">
        <title>Whole-genome analyses of Nonomuraea sp. K274.</title>
        <authorList>
            <person name="Veyisoglu A."/>
        </authorList>
    </citation>
    <scope>NUCLEOTIDE SEQUENCE</scope>
    <source>
        <strain evidence="1">K274</strain>
    </source>
</reference>
<organism evidence="1 2">
    <name type="scientific">Nonomuraea cypriaca</name>
    <dbReference type="NCBI Taxonomy" id="1187855"/>
    <lineage>
        <taxon>Bacteria</taxon>
        <taxon>Bacillati</taxon>
        <taxon>Actinomycetota</taxon>
        <taxon>Actinomycetes</taxon>
        <taxon>Streptosporangiales</taxon>
        <taxon>Streptosporangiaceae</taxon>
        <taxon>Nonomuraea</taxon>
    </lineage>
</organism>
<sequence length="200" mass="21986">MTSENLAAPVSWEWRETMYRDGMPAGRGTPQGYGTDPNVVTPHTPWPRTLSEHERALIAVLGDIILPGTADHPAPSAMGIADFIDDWVSAPYKPHPAHRTVIKDGLAIVDDESRRRFGAGFLDLDDARRREIVHFIASPAAAVRWAFFVRLRYLVVGGYFTSDAGFPAIGYHGNVPLLAFPGVSPEARSIIDDELRKLGL</sequence>
<gene>
    <name evidence="1" type="ORF">ITP53_05925</name>
</gene>
<dbReference type="Proteomes" id="UP000605361">
    <property type="component" value="Unassembled WGS sequence"/>
</dbReference>
<accession>A0A931A5B0</accession>
<dbReference type="RefSeq" id="WP_195894261.1">
    <property type="nucleotide sequence ID" value="NZ_JADOGI010000011.1"/>
</dbReference>
<proteinExistence type="predicted"/>
<protein>
    <submittedName>
        <fullName evidence="1">Gluconate 2-dehydrogenase subunit 3 family protein</fullName>
    </submittedName>
</protein>
<name>A0A931A5B0_9ACTN</name>
<dbReference type="AlphaFoldDB" id="A0A931A5B0"/>
<dbReference type="EMBL" id="JADOGI010000011">
    <property type="protein sequence ID" value="MBF8185280.1"/>
    <property type="molecule type" value="Genomic_DNA"/>
</dbReference>